<comment type="function">
    <text evidence="15">Involved in base excision repair of DNA damaged by oxidation or by mutagenic agents. Acts as DNA glycosylase that recognizes and removes damaged bases. Has a preference for oxidized purines, such as 7,8-dihydro-8-oxoguanine (8-oxoG). Has AP (apurinic/apyrimidinic) lyase activity and introduces nicks in the DNA strand. Cleaves the DNA backbone by beta-delta elimination to generate a single-strand break at the site of the removed base with both 3'- and 5'-phosphates.</text>
</comment>
<feature type="binding site" evidence="15">
    <location>
        <position position="152"/>
    </location>
    <ligand>
        <name>DNA</name>
        <dbReference type="ChEBI" id="CHEBI:16991"/>
    </ligand>
</feature>
<comment type="subunit">
    <text evidence="3 15">Monomer.</text>
</comment>
<evidence type="ECO:0000256" key="7">
    <source>
        <dbReference type="ARBA" id="ARBA00022801"/>
    </source>
</evidence>
<evidence type="ECO:0000256" key="13">
    <source>
        <dbReference type="ARBA" id="ARBA00023295"/>
    </source>
</evidence>
<dbReference type="HOGENOM" id="CLU_038423_1_1_6"/>
<dbReference type="GO" id="GO:0034039">
    <property type="term" value="F:8-oxo-7,8-dihydroguanine DNA N-glycosylase activity"/>
    <property type="evidence" value="ECO:0007669"/>
    <property type="project" value="TreeGrafter"/>
</dbReference>
<keyword evidence="11 15" id="KW-0456">Lyase</keyword>
<dbReference type="SUPFAM" id="SSF57716">
    <property type="entry name" value="Glucocorticoid receptor-like (DNA-binding domain)"/>
    <property type="match status" value="1"/>
</dbReference>
<dbReference type="InterPro" id="IPR015887">
    <property type="entry name" value="DNA_glyclase_Znf_dom_DNA_BS"/>
</dbReference>
<comment type="cofactor">
    <cofactor evidence="15">
        <name>Zn(2+)</name>
        <dbReference type="ChEBI" id="CHEBI:29105"/>
    </cofactor>
    <text evidence="15">Binds 1 zinc ion per subunit.</text>
</comment>
<comment type="similarity">
    <text evidence="2 15">Belongs to the FPG family.</text>
</comment>
<dbReference type="FunFam" id="3.20.190.10:FF:000001">
    <property type="entry name" value="Formamidopyrimidine-DNA glycosylase"/>
    <property type="match status" value="1"/>
</dbReference>
<feature type="active site" description="Proton donor; for delta-elimination activity" evidence="15">
    <location>
        <position position="261"/>
    </location>
</feature>
<evidence type="ECO:0000256" key="9">
    <source>
        <dbReference type="ARBA" id="ARBA00023125"/>
    </source>
</evidence>
<evidence type="ECO:0000256" key="5">
    <source>
        <dbReference type="ARBA" id="ARBA00022763"/>
    </source>
</evidence>
<feature type="active site" description="Proton donor" evidence="15">
    <location>
        <position position="3"/>
    </location>
</feature>
<dbReference type="NCBIfam" id="TIGR00577">
    <property type="entry name" value="fpg"/>
    <property type="match status" value="1"/>
</dbReference>
<dbReference type="OrthoDB" id="9800855at2"/>
<dbReference type="RefSeq" id="WP_045098216.1">
    <property type="nucleotide sequence ID" value="NZ_CP020614.1"/>
</dbReference>
<dbReference type="SUPFAM" id="SSF46946">
    <property type="entry name" value="S13-like H2TH domain"/>
    <property type="match status" value="1"/>
</dbReference>
<feature type="domain" description="FPG-type" evidence="16">
    <location>
        <begin position="237"/>
        <end position="271"/>
    </location>
</feature>
<feature type="active site" description="Schiff-base intermediate with DNA" evidence="15">
    <location>
        <position position="2"/>
    </location>
</feature>
<evidence type="ECO:0000256" key="11">
    <source>
        <dbReference type="ARBA" id="ARBA00023239"/>
    </source>
</evidence>
<comment type="catalytic activity">
    <reaction evidence="1 15">
        <text>Hydrolysis of DNA containing ring-opened 7-methylguanine residues, releasing 2,6-diamino-4-hydroxy-5-(N-methyl)formamidopyrimidine.</text>
        <dbReference type="EC" id="3.2.2.23"/>
    </reaction>
</comment>
<keyword evidence="7 15" id="KW-0378">Hydrolase</keyword>
<dbReference type="InterPro" id="IPR015886">
    <property type="entry name" value="H2TH_FPG"/>
</dbReference>
<dbReference type="InterPro" id="IPR010663">
    <property type="entry name" value="Znf_FPG/IleRS"/>
</dbReference>
<dbReference type="Proteomes" id="UP000182998">
    <property type="component" value="Unassembled WGS sequence"/>
</dbReference>
<dbReference type="PROSITE" id="PS51066">
    <property type="entry name" value="ZF_FPG_2"/>
    <property type="match status" value="1"/>
</dbReference>
<keyword evidence="9 15" id="KW-0238">DNA-binding</keyword>
<evidence type="ECO:0000256" key="4">
    <source>
        <dbReference type="ARBA" id="ARBA00022723"/>
    </source>
</evidence>
<dbReference type="GO" id="GO:0003684">
    <property type="term" value="F:damaged DNA binding"/>
    <property type="evidence" value="ECO:0007669"/>
    <property type="project" value="InterPro"/>
</dbReference>
<dbReference type="InterPro" id="IPR010979">
    <property type="entry name" value="Ribosomal_uS13-like_H2TH"/>
</dbReference>
<evidence type="ECO:0000256" key="8">
    <source>
        <dbReference type="ARBA" id="ARBA00022833"/>
    </source>
</evidence>
<reference evidence="20" key="1">
    <citation type="submission" date="2014-09" db="EMBL/GenBank/DDBJ databases">
        <authorList>
            <person name="Gomez-Valero L."/>
        </authorList>
    </citation>
    <scope>NUCLEOTIDE SEQUENCE [LARGE SCALE GENOMIC DNA]</scope>
    <source>
        <strain evidence="20">ATCC33218</strain>
    </source>
</reference>
<reference evidence="19 21" key="3">
    <citation type="submission" date="2016-10" db="EMBL/GenBank/DDBJ databases">
        <authorList>
            <person name="Varghese N."/>
            <person name="Submissions S."/>
        </authorList>
    </citation>
    <scope>NUCLEOTIDE SEQUENCE [LARGE SCALE GENOMIC DNA]</scope>
    <source>
        <strain evidence="19 21">ATCC 33218</strain>
    </source>
</reference>
<dbReference type="Proteomes" id="UP000032414">
    <property type="component" value="Chromosome I"/>
</dbReference>
<dbReference type="InterPro" id="IPR035937">
    <property type="entry name" value="FPG_N"/>
</dbReference>
<feature type="binding site" evidence="15">
    <location>
        <position position="91"/>
    </location>
    <ligand>
        <name>DNA</name>
        <dbReference type="ChEBI" id="CHEBI:16991"/>
    </ligand>
</feature>
<dbReference type="EC" id="4.2.99.18" evidence="15"/>
<dbReference type="InterPro" id="IPR012319">
    <property type="entry name" value="FPG_cat"/>
</dbReference>
<dbReference type="CDD" id="cd08966">
    <property type="entry name" value="EcFpg-like_N"/>
    <property type="match status" value="1"/>
</dbReference>
<dbReference type="Pfam" id="PF06827">
    <property type="entry name" value="zf-FPG_IleRS"/>
    <property type="match status" value="1"/>
</dbReference>
<evidence type="ECO:0000256" key="14">
    <source>
        <dbReference type="ARBA" id="ARBA00044632"/>
    </source>
</evidence>
<dbReference type="InterPro" id="IPR020629">
    <property type="entry name" value="FPG_Glyclase"/>
</dbReference>
<organism evidence="18 20">
    <name type="scientific">Legionella micdadei</name>
    <name type="common">Tatlockia micdadei</name>
    <dbReference type="NCBI Taxonomy" id="451"/>
    <lineage>
        <taxon>Bacteria</taxon>
        <taxon>Pseudomonadati</taxon>
        <taxon>Pseudomonadota</taxon>
        <taxon>Gammaproteobacteria</taxon>
        <taxon>Legionellales</taxon>
        <taxon>Legionellaceae</taxon>
        <taxon>Legionella</taxon>
    </lineage>
</organism>
<feature type="binding site" evidence="15">
    <location>
        <position position="110"/>
    </location>
    <ligand>
        <name>DNA</name>
        <dbReference type="ChEBI" id="CHEBI:16991"/>
    </ligand>
</feature>
<dbReference type="Gene3D" id="1.10.8.50">
    <property type="match status" value="1"/>
</dbReference>
<proteinExistence type="inferred from homology"/>
<dbReference type="FunFam" id="1.10.8.50:FF:000003">
    <property type="entry name" value="Formamidopyrimidine-DNA glycosylase"/>
    <property type="match status" value="1"/>
</dbReference>
<dbReference type="SMART" id="SM01232">
    <property type="entry name" value="H2TH"/>
    <property type="match status" value="1"/>
</dbReference>
<evidence type="ECO:0000256" key="15">
    <source>
        <dbReference type="HAMAP-Rule" id="MF_00103"/>
    </source>
</evidence>
<dbReference type="InterPro" id="IPR000214">
    <property type="entry name" value="Znf_DNA_glyclase/AP_lyase"/>
</dbReference>
<dbReference type="Pfam" id="PF06831">
    <property type="entry name" value="H2TH"/>
    <property type="match status" value="1"/>
</dbReference>
<feature type="active site" description="Proton donor; for beta-elimination activity" evidence="15">
    <location>
        <position position="58"/>
    </location>
</feature>
<keyword evidence="6 15" id="KW-0863">Zinc-finger</keyword>
<evidence type="ECO:0000313" key="18">
    <source>
        <dbReference type="EMBL" id="CEG59664.1"/>
    </source>
</evidence>
<evidence type="ECO:0000256" key="6">
    <source>
        <dbReference type="ARBA" id="ARBA00022771"/>
    </source>
</evidence>
<accession>A0A098GB01</accession>
<keyword evidence="12 15" id="KW-0511">Multifunctional enzyme</keyword>
<evidence type="ECO:0000313" key="21">
    <source>
        <dbReference type="Proteomes" id="UP000182998"/>
    </source>
</evidence>
<dbReference type="EC" id="3.2.2.23" evidence="15"/>
<dbReference type="PROSITE" id="PS01242">
    <property type="entry name" value="ZF_FPG_1"/>
    <property type="match status" value="1"/>
</dbReference>
<keyword evidence="5 15" id="KW-0227">DNA damage</keyword>
<keyword evidence="21" id="KW-1185">Reference proteome</keyword>
<sequence>MPELPEVEITRLGISPFLLDQTITDLVVRHQQLRLAIQPDLRQLCVGKQIKAISRRAKYLLFDLSEGYLLNHLGMSGHLRIVRQDVAAGKHDHVDFILSNGKVLRYNDPRRFGLWLYIEKNPEQHPLLAHLGPEPFSREFNPEYLSARAHSKIQTMKAFIMRNDIVVGVGNIYATESLFYAGIHPLTPASQTTYDEFAKLVSSITQVLQQAINAGGTTLRDFYSAEGKPGYFTNKLQVYGRKNLPCYQCGTTIETLTIAGRNSAYCPVCQPKKVRG</sequence>
<evidence type="ECO:0000313" key="19">
    <source>
        <dbReference type="EMBL" id="SCX96792.1"/>
    </source>
</evidence>
<dbReference type="NCBIfam" id="NF002211">
    <property type="entry name" value="PRK01103.1"/>
    <property type="match status" value="1"/>
</dbReference>
<dbReference type="PATRIC" id="fig|451.8.peg.540"/>
<gene>
    <name evidence="15 18" type="primary">mutM</name>
    <name evidence="15" type="synonym">fpg</name>
    <name evidence="18" type="ORF">LMI_0304</name>
    <name evidence="19" type="ORF">SAMN02982997_00535</name>
</gene>
<dbReference type="AlphaFoldDB" id="A0A098GB01"/>
<keyword evidence="13 15" id="KW-0326">Glycosidase</keyword>
<dbReference type="HAMAP" id="MF_00103">
    <property type="entry name" value="Fapy_DNA_glycosyl"/>
    <property type="match status" value="1"/>
</dbReference>
<dbReference type="PANTHER" id="PTHR22993">
    <property type="entry name" value="FORMAMIDOPYRIMIDINE-DNA GLYCOSYLASE"/>
    <property type="match status" value="1"/>
</dbReference>
<dbReference type="STRING" id="451.B6N58_01455"/>
<comment type="catalytic activity">
    <reaction evidence="14 15">
        <text>2'-deoxyribonucleotide-(2'-deoxyribose 5'-phosphate)-2'-deoxyribonucleotide-DNA = a 3'-end 2'-deoxyribonucleotide-(2,3-dehydro-2,3-deoxyribose 5'-phosphate)-DNA + a 5'-end 5'-phospho-2'-deoxyribonucleoside-DNA + H(+)</text>
        <dbReference type="Rhea" id="RHEA:66592"/>
        <dbReference type="Rhea" id="RHEA-COMP:13180"/>
        <dbReference type="Rhea" id="RHEA-COMP:16897"/>
        <dbReference type="Rhea" id="RHEA-COMP:17067"/>
        <dbReference type="ChEBI" id="CHEBI:15378"/>
        <dbReference type="ChEBI" id="CHEBI:136412"/>
        <dbReference type="ChEBI" id="CHEBI:157695"/>
        <dbReference type="ChEBI" id="CHEBI:167181"/>
        <dbReference type="EC" id="4.2.99.18"/>
    </reaction>
</comment>
<dbReference type="SUPFAM" id="SSF81624">
    <property type="entry name" value="N-terminal domain of MutM-like DNA repair proteins"/>
    <property type="match status" value="1"/>
</dbReference>
<dbReference type="KEGG" id="tmc:LMI_0304"/>
<name>A0A098GB01_LEGMI</name>
<protein>
    <recommendedName>
        <fullName evidence="15">Formamidopyrimidine-DNA glycosylase</fullName>
        <shortName evidence="15">Fapy-DNA glycosylase</shortName>
        <ecNumber evidence="15">3.2.2.23</ecNumber>
    </recommendedName>
    <alternativeName>
        <fullName evidence="15">DNA-(apurinic or apyrimidinic site) lyase MutM</fullName>
        <shortName evidence="15">AP lyase MutM</shortName>
        <ecNumber evidence="15">4.2.99.18</ecNumber>
    </alternativeName>
</protein>
<dbReference type="PANTHER" id="PTHR22993:SF9">
    <property type="entry name" value="FORMAMIDOPYRIMIDINE-DNA GLYCOSYLASE"/>
    <property type="match status" value="1"/>
</dbReference>
<evidence type="ECO:0000256" key="12">
    <source>
        <dbReference type="ARBA" id="ARBA00023268"/>
    </source>
</evidence>
<dbReference type="Pfam" id="PF01149">
    <property type="entry name" value="Fapy_DNA_glyco"/>
    <property type="match status" value="1"/>
</dbReference>
<reference evidence="18" key="2">
    <citation type="submission" date="2014-09" db="EMBL/GenBank/DDBJ databases">
        <authorList>
            <person name="GOMEZ-VALERO Laura"/>
        </authorList>
    </citation>
    <scope>NUCLEOTIDE SEQUENCE</scope>
    <source>
        <strain evidence="18">ATCC33218</strain>
    </source>
</reference>
<evidence type="ECO:0000259" key="17">
    <source>
        <dbReference type="PROSITE" id="PS51068"/>
    </source>
</evidence>
<evidence type="ECO:0000259" key="16">
    <source>
        <dbReference type="PROSITE" id="PS51066"/>
    </source>
</evidence>
<dbReference type="Gene3D" id="3.20.190.10">
    <property type="entry name" value="MutM-like, N-terminal"/>
    <property type="match status" value="1"/>
</dbReference>
<dbReference type="EMBL" id="FMVN01000002">
    <property type="protein sequence ID" value="SCX96792.1"/>
    <property type="molecule type" value="Genomic_DNA"/>
</dbReference>
<keyword evidence="10 15" id="KW-0234">DNA repair</keyword>
<keyword evidence="8 15" id="KW-0862">Zinc</keyword>
<dbReference type="GO" id="GO:0006284">
    <property type="term" value="P:base-excision repair"/>
    <property type="evidence" value="ECO:0007669"/>
    <property type="project" value="InterPro"/>
</dbReference>
<evidence type="ECO:0000313" key="20">
    <source>
        <dbReference type="Proteomes" id="UP000032414"/>
    </source>
</evidence>
<dbReference type="GO" id="GO:0008270">
    <property type="term" value="F:zinc ion binding"/>
    <property type="evidence" value="ECO:0007669"/>
    <property type="project" value="UniProtKB-UniRule"/>
</dbReference>
<evidence type="ECO:0000256" key="3">
    <source>
        <dbReference type="ARBA" id="ARBA00011245"/>
    </source>
</evidence>
<dbReference type="EMBL" id="LN614830">
    <property type="protein sequence ID" value="CEG59664.1"/>
    <property type="molecule type" value="Genomic_DNA"/>
</dbReference>
<evidence type="ECO:0000256" key="10">
    <source>
        <dbReference type="ARBA" id="ARBA00023204"/>
    </source>
</evidence>
<evidence type="ECO:0000256" key="2">
    <source>
        <dbReference type="ARBA" id="ARBA00009409"/>
    </source>
</evidence>
<dbReference type="SMART" id="SM00898">
    <property type="entry name" value="Fapy_DNA_glyco"/>
    <property type="match status" value="1"/>
</dbReference>
<keyword evidence="4 15" id="KW-0479">Metal-binding</keyword>
<dbReference type="GO" id="GO:0140078">
    <property type="term" value="F:class I DNA-(apurinic or apyrimidinic site) endonuclease activity"/>
    <property type="evidence" value="ECO:0007669"/>
    <property type="project" value="UniProtKB-EC"/>
</dbReference>
<dbReference type="PROSITE" id="PS51068">
    <property type="entry name" value="FPG_CAT"/>
    <property type="match status" value="1"/>
</dbReference>
<feature type="domain" description="Formamidopyrimidine-DNA glycosylase catalytic" evidence="17">
    <location>
        <begin position="2"/>
        <end position="113"/>
    </location>
</feature>
<evidence type="ECO:0000256" key="1">
    <source>
        <dbReference type="ARBA" id="ARBA00001668"/>
    </source>
</evidence>